<dbReference type="PANTHER" id="PTHR22901:SF0">
    <property type="entry name" value="SIALATE O-ACETYLESTERASE"/>
    <property type="match status" value="1"/>
</dbReference>
<proteinExistence type="predicted"/>
<feature type="chain" id="PRO_5004292182" evidence="2">
    <location>
        <begin position="45"/>
        <end position="527"/>
    </location>
</feature>
<evidence type="ECO:0000256" key="1">
    <source>
        <dbReference type="ARBA" id="ARBA00022801"/>
    </source>
</evidence>
<dbReference type="Gene3D" id="3.40.50.1110">
    <property type="entry name" value="SGNH hydrolase"/>
    <property type="match status" value="1"/>
</dbReference>
<gene>
    <name evidence="4" type="ordered locus">RB13150</name>
</gene>
<dbReference type="PANTHER" id="PTHR22901">
    <property type="entry name" value="SIALATE O-ACETYLESTERASE"/>
    <property type="match status" value="1"/>
</dbReference>
<feature type="domain" description="Sialate O-acetylesterase" evidence="3">
    <location>
        <begin position="129"/>
        <end position="253"/>
    </location>
</feature>
<evidence type="ECO:0000256" key="2">
    <source>
        <dbReference type="SAM" id="SignalP"/>
    </source>
</evidence>
<dbReference type="SUPFAM" id="SSF52266">
    <property type="entry name" value="SGNH hydrolase"/>
    <property type="match status" value="1"/>
</dbReference>
<dbReference type="HOGENOM" id="CLU_015150_0_0_0"/>
<dbReference type="Gene3D" id="2.60.40.10">
    <property type="entry name" value="Immunoglobulins"/>
    <property type="match status" value="1"/>
</dbReference>
<evidence type="ECO:0000259" key="3">
    <source>
        <dbReference type="Pfam" id="PF03629"/>
    </source>
</evidence>
<protein>
    <submittedName>
        <fullName evidence="4">Sialic-acid O-acetylesterase</fullName>
    </submittedName>
</protein>
<keyword evidence="5" id="KW-1185">Reference proteome</keyword>
<dbReference type="Proteomes" id="UP000001025">
    <property type="component" value="Chromosome"/>
</dbReference>
<keyword evidence="1" id="KW-0378">Hydrolase</keyword>
<reference evidence="4 5" key="1">
    <citation type="journal article" date="2003" name="Proc. Natl. Acad. Sci. U.S.A.">
        <title>Complete genome sequence of the marine planctomycete Pirellula sp. strain 1.</title>
        <authorList>
            <person name="Gloeckner F.O."/>
            <person name="Kube M."/>
            <person name="Bauer M."/>
            <person name="Teeling H."/>
            <person name="Lombardot T."/>
            <person name="Ludwig W."/>
            <person name="Gade D."/>
            <person name="Beck A."/>
            <person name="Borzym K."/>
            <person name="Heitmann K."/>
            <person name="Rabus R."/>
            <person name="Schlesner H."/>
            <person name="Amann R."/>
            <person name="Reinhardt R."/>
        </authorList>
    </citation>
    <scope>NUCLEOTIDE SEQUENCE [LARGE SCALE GENOMIC DNA]</scope>
    <source>
        <strain evidence="5">DSM 10527 / NCIMB 13988 / SH1</strain>
    </source>
</reference>
<dbReference type="KEGG" id="rba:RB13150"/>
<keyword evidence="2" id="KW-0732">Signal</keyword>
<dbReference type="InterPro" id="IPR036514">
    <property type="entry name" value="SGNH_hydro_sf"/>
</dbReference>
<evidence type="ECO:0000313" key="4">
    <source>
        <dbReference type="EMBL" id="CAD77972.1"/>
    </source>
</evidence>
<feature type="signal peptide" evidence="2">
    <location>
        <begin position="1"/>
        <end position="44"/>
    </location>
</feature>
<dbReference type="InterPro" id="IPR013783">
    <property type="entry name" value="Ig-like_fold"/>
</dbReference>
<dbReference type="InterPro" id="IPR005181">
    <property type="entry name" value="SASA"/>
</dbReference>
<dbReference type="eggNOG" id="COG2755">
    <property type="taxonomic scope" value="Bacteria"/>
</dbReference>
<dbReference type="InParanoid" id="Q7UHJ8"/>
<dbReference type="EMBL" id="BX294156">
    <property type="protein sequence ID" value="CAD77972.1"/>
    <property type="molecule type" value="Genomic_DNA"/>
</dbReference>
<sequence length="527" mass="58678">MTSNGSRHSMSNDQPMRHRSPSQLIRLAFITGCVLVSCPATAMAALSVASPFTDNAVLQQKTKVPVWGSADPGTAITVEFAGQTKETIANADGKWTVELTPMSASADPKTLQVSSPDSTVSFANVVVGEVWICSGQSNMQFSTAAVPEIQSLTATSENIRCFEVKRTVAMTQQDRLEGKWTEQPPNSAVAFSFAHFLEQAGDVPVGIILTCWGSSSIEAWMPREMTETVPHFQTMMEEFDADTATQDRIASILNGKKPWSRTDDIFLRRQSNILYNAMIHPLVPYACRGLVWYQGERNTQSMFGMLKDPWFSRNSGMLKYGDTLVEWIKRYRKEWGNEDMHFLIVMLPGYFKPLPTGPQKGAEHPSTHSWAWMRESQLQSLDLPHTSVVNTIDLGDIKNIHPKDKLPIGQRLAWLASRETLGHAIEAEGPKMKRVDVLDDRLVVHFEHAEGLQTLDGKAPLGFWLADASQKWVPADAELRGQTVILSSSELLHPLYVRYAFAGKPKVNLVNAAKLPAYPFRTDTFQP</sequence>
<dbReference type="GO" id="GO:0001681">
    <property type="term" value="F:sialate O-acetylesterase activity"/>
    <property type="evidence" value="ECO:0000318"/>
    <property type="project" value="GO_Central"/>
</dbReference>
<dbReference type="OrthoDB" id="9795554at2"/>
<accession>Q7UHJ8</accession>
<dbReference type="STRING" id="243090.RB13150"/>
<name>Q7UHJ8_RHOBA</name>
<dbReference type="AlphaFoldDB" id="Q7UHJ8"/>
<dbReference type="InterPro" id="IPR039329">
    <property type="entry name" value="SIAE"/>
</dbReference>
<dbReference type="Pfam" id="PF03629">
    <property type="entry name" value="SASA"/>
    <property type="match status" value="1"/>
</dbReference>
<dbReference type="GO" id="GO:0005975">
    <property type="term" value="P:carbohydrate metabolic process"/>
    <property type="evidence" value="ECO:0000318"/>
    <property type="project" value="GO_Central"/>
</dbReference>
<dbReference type="PATRIC" id="fig|243090.15.peg.6370"/>
<evidence type="ECO:0000313" key="5">
    <source>
        <dbReference type="Proteomes" id="UP000001025"/>
    </source>
</evidence>
<organism evidence="4 5">
    <name type="scientific">Rhodopirellula baltica (strain DSM 10527 / NCIMB 13988 / SH1)</name>
    <dbReference type="NCBI Taxonomy" id="243090"/>
    <lineage>
        <taxon>Bacteria</taxon>
        <taxon>Pseudomonadati</taxon>
        <taxon>Planctomycetota</taxon>
        <taxon>Planctomycetia</taxon>
        <taxon>Pirellulales</taxon>
        <taxon>Pirellulaceae</taxon>
        <taxon>Rhodopirellula</taxon>
    </lineage>
</organism>
<dbReference type="EnsemblBacteria" id="CAD77972">
    <property type="protein sequence ID" value="CAD77972"/>
    <property type="gene ID" value="RB13150"/>
</dbReference>